<comment type="caution">
    <text evidence="2">The sequence shown here is derived from an EMBL/GenBank/DDBJ whole genome shotgun (WGS) entry which is preliminary data.</text>
</comment>
<dbReference type="RefSeq" id="WP_167941808.1">
    <property type="nucleotide sequence ID" value="NZ_JAATJA010000002.1"/>
</dbReference>
<evidence type="ECO:0000256" key="1">
    <source>
        <dbReference type="SAM" id="Phobius"/>
    </source>
</evidence>
<proteinExistence type="predicted"/>
<sequence>MREYGLTRYGRLRVGAAGVVALGVLGGTCMAFLSAPWWVAAVMVAILVFMLALMSPFVIGARVDDDGVVLRQWFRSRRINPSEMRVFFLYRVGALLHAKLFGRKEEWRVFIIRGKGLECYIVGYWLEDYAQFIESTFDDIRDGPFGGNA</sequence>
<dbReference type="AlphaFoldDB" id="A0A846QKQ4"/>
<protein>
    <recommendedName>
        <fullName evidence="4">PH domain-containing protein</fullName>
    </recommendedName>
</protein>
<keyword evidence="3" id="KW-1185">Reference proteome</keyword>
<reference evidence="2 3" key="1">
    <citation type="submission" date="2020-03" db="EMBL/GenBank/DDBJ databases">
        <title>Genomic Encyclopedia of Type Strains, Phase IV (KMG-IV): sequencing the most valuable type-strain genomes for metagenomic binning, comparative biology and taxonomic classification.</title>
        <authorList>
            <person name="Goeker M."/>
        </authorList>
    </citation>
    <scope>NUCLEOTIDE SEQUENCE [LARGE SCALE GENOMIC DNA]</scope>
    <source>
        <strain evidence="2 3">DSM 24233</strain>
    </source>
</reference>
<keyword evidence="1" id="KW-1133">Transmembrane helix</keyword>
<evidence type="ECO:0008006" key="4">
    <source>
        <dbReference type="Google" id="ProtNLM"/>
    </source>
</evidence>
<keyword evidence="1" id="KW-0812">Transmembrane</keyword>
<feature type="transmembrane region" description="Helical" evidence="1">
    <location>
        <begin position="39"/>
        <end position="61"/>
    </location>
</feature>
<feature type="transmembrane region" description="Helical" evidence="1">
    <location>
        <begin position="12"/>
        <end position="33"/>
    </location>
</feature>
<accession>A0A846QKQ4</accession>
<organism evidence="2 3">
    <name type="scientific">Desulfobaculum xiamenense</name>
    <dbReference type="NCBI Taxonomy" id="995050"/>
    <lineage>
        <taxon>Bacteria</taxon>
        <taxon>Pseudomonadati</taxon>
        <taxon>Thermodesulfobacteriota</taxon>
        <taxon>Desulfovibrionia</taxon>
        <taxon>Desulfovibrionales</taxon>
        <taxon>Desulfovibrionaceae</taxon>
        <taxon>Desulfobaculum</taxon>
    </lineage>
</organism>
<dbReference type="EMBL" id="JAATJA010000002">
    <property type="protein sequence ID" value="NJB68768.1"/>
    <property type="molecule type" value="Genomic_DNA"/>
</dbReference>
<gene>
    <name evidence="2" type="ORF">GGQ74_002441</name>
</gene>
<evidence type="ECO:0000313" key="2">
    <source>
        <dbReference type="EMBL" id="NJB68768.1"/>
    </source>
</evidence>
<dbReference type="Proteomes" id="UP000580856">
    <property type="component" value="Unassembled WGS sequence"/>
</dbReference>
<keyword evidence="1" id="KW-0472">Membrane</keyword>
<evidence type="ECO:0000313" key="3">
    <source>
        <dbReference type="Proteomes" id="UP000580856"/>
    </source>
</evidence>
<name>A0A846QKQ4_9BACT</name>